<dbReference type="AlphaFoldDB" id="A0A9W8J8F5"/>
<evidence type="ECO:0000256" key="5">
    <source>
        <dbReference type="ARBA" id="ARBA00023136"/>
    </source>
</evidence>
<keyword evidence="2 7" id="KW-0812">Transmembrane</keyword>
<accession>A0A9W8J8F5</accession>
<feature type="transmembrane region" description="Helical" evidence="7">
    <location>
        <begin position="278"/>
        <end position="298"/>
    </location>
</feature>
<dbReference type="Pfam" id="PF24883">
    <property type="entry name" value="NPHP3_N"/>
    <property type="match status" value="1"/>
</dbReference>
<evidence type="ECO:0000256" key="1">
    <source>
        <dbReference type="ARBA" id="ARBA00004141"/>
    </source>
</evidence>
<feature type="compositionally biased region" description="Gly residues" evidence="6">
    <location>
        <begin position="148"/>
        <end position="158"/>
    </location>
</feature>
<feature type="region of interest" description="Disordered" evidence="6">
    <location>
        <begin position="1"/>
        <end position="93"/>
    </location>
</feature>
<gene>
    <name evidence="9" type="ORF">H1R20_g8859</name>
</gene>
<dbReference type="Proteomes" id="UP001140091">
    <property type="component" value="Unassembled WGS sequence"/>
</dbReference>
<dbReference type="InterPro" id="IPR056884">
    <property type="entry name" value="NPHP3-like_N"/>
</dbReference>
<keyword evidence="5 7" id="KW-0472">Membrane</keyword>
<proteinExistence type="predicted"/>
<evidence type="ECO:0000256" key="6">
    <source>
        <dbReference type="SAM" id="MobiDB-lite"/>
    </source>
</evidence>
<dbReference type="InterPro" id="IPR027417">
    <property type="entry name" value="P-loop_NTPase"/>
</dbReference>
<organism evidence="9 10">
    <name type="scientific">Candolleomyces eurysporus</name>
    <dbReference type="NCBI Taxonomy" id="2828524"/>
    <lineage>
        <taxon>Eukaryota</taxon>
        <taxon>Fungi</taxon>
        <taxon>Dikarya</taxon>
        <taxon>Basidiomycota</taxon>
        <taxon>Agaricomycotina</taxon>
        <taxon>Agaricomycetes</taxon>
        <taxon>Agaricomycetidae</taxon>
        <taxon>Agaricales</taxon>
        <taxon>Agaricineae</taxon>
        <taxon>Psathyrellaceae</taxon>
        <taxon>Candolleomyces</taxon>
    </lineage>
</organism>
<feature type="region of interest" description="Disordered" evidence="6">
    <location>
        <begin position="139"/>
        <end position="163"/>
    </location>
</feature>
<dbReference type="PANTHER" id="PTHR10039:SF5">
    <property type="entry name" value="NACHT DOMAIN-CONTAINING PROTEIN"/>
    <property type="match status" value="1"/>
</dbReference>
<comment type="caution">
    <text evidence="9">The sequence shown here is derived from an EMBL/GenBank/DDBJ whole genome shotgun (WGS) entry which is preliminary data.</text>
</comment>
<evidence type="ECO:0000256" key="3">
    <source>
        <dbReference type="ARBA" id="ARBA00022737"/>
    </source>
</evidence>
<evidence type="ECO:0000256" key="4">
    <source>
        <dbReference type="ARBA" id="ARBA00022989"/>
    </source>
</evidence>
<dbReference type="InterPro" id="IPR018499">
    <property type="entry name" value="Tetraspanin/Peripherin"/>
</dbReference>
<name>A0A9W8J8F5_9AGAR</name>
<keyword evidence="3" id="KW-0677">Repeat</keyword>
<dbReference type="EMBL" id="JANBPK010000934">
    <property type="protein sequence ID" value="KAJ2928229.1"/>
    <property type="molecule type" value="Genomic_DNA"/>
</dbReference>
<comment type="subcellular location">
    <subcellularLocation>
        <location evidence="1">Membrane</location>
        <topology evidence="1">Multi-pass membrane protein</topology>
    </subcellularLocation>
</comment>
<reference evidence="9" key="1">
    <citation type="submission" date="2022-06" db="EMBL/GenBank/DDBJ databases">
        <title>Genome Sequence of Candolleomyces eurysporus.</title>
        <authorList>
            <person name="Buettner E."/>
        </authorList>
    </citation>
    <scope>NUCLEOTIDE SEQUENCE</scope>
    <source>
        <strain evidence="9">VTCC 930004</strain>
    </source>
</reference>
<feature type="non-terminal residue" evidence="9">
    <location>
        <position position="952"/>
    </location>
</feature>
<evidence type="ECO:0000256" key="2">
    <source>
        <dbReference type="ARBA" id="ARBA00022692"/>
    </source>
</evidence>
<feature type="compositionally biased region" description="Low complexity" evidence="6">
    <location>
        <begin position="66"/>
        <end position="93"/>
    </location>
</feature>
<feature type="domain" description="Nephrocystin 3-like N-terminal" evidence="8">
    <location>
        <begin position="550"/>
        <end position="711"/>
    </location>
</feature>
<evidence type="ECO:0000259" key="8">
    <source>
        <dbReference type="Pfam" id="PF24883"/>
    </source>
</evidence>
<sequence length="952" mass="105173">MLETPSPESSMNHGSSQPNNSGRRHSSGGNPFNARSETLAVAVDDSDPRANLSPLNPPSAPFVRDAASSPAYSSASSREGSPGPGSRLPSYSSNIPILGSKSYEAGLSTLPSDSSNVSLSVNYLPSKFSSGMLSLEAREGARRRRGGGIKGGGKGMELGGMRIPKMGGGREAFRAGEARMAGEGDEDEDDEFRANESVGTHRSSWAFWRKSTRAETPVITPLPKKKMRWNRFKWILLACNTMLTVYSASSVVVCLLVWFDAWTKADIVRVGNTTELSLSTVAALMGLFTSLIGWAGLLMNNRMFLAIYTFLCWITFIFLVAPGYLTYKKRTFNLEGKINAQWSRNLGAEGRLRIQNQLNCCGYFSPFVEATVSQTCYARSTLPGCKRTYMDFEDYILKKWYIAVFSLVPFHIIVMTAGLLCSNHVTYRFGKGMMPKAYRLSLNSMAVIMDQYAQHTVAKWEGYAGWCTYGAVFEVSGGVDVEYWDQCDQGYSAEVLTFLLDLSKLLQPITDASHTRDRKRSPPDSACLPGTRKGVIKWIVSWVSSSVLIRRQHVLWVYGYAGCGKSAIAQEISEQVQSGGRLLATFFCCRNAGDRSKMERLPNTLACQMATSLPETAPFIEAAAKAEPELLQVKSSFSLGARLQRLFYQPFKAVASQTSFAKSFLSDPYLIIIDGLDECEDKEGVQEFIATTLRFFKQNPTIPLRIFITSRVEQHIHSLLNTDDGVRLKDLADHCSRGDIEKFKDTVFKARVKADPVIQAHIRQNGSWPNATDSQKLVDHIGGSFIFASTLFKFIFEPPASDVDHSTPLDRFPLALNIDPGLDGLYTQTLARSERLPHFTEVISTLALLSEPLPISGIAELLDIQASAVAHVLVDLQAIVQVPGTDDAPVTFYHTSLRDFLTTENRSGRFFAPPSFHARLLIGCLSCELKVRRKKPKVVLEHAKQTAAFGRP</sequence>
<dbReference type="OrthoDB" id="2156690at2759"/>
<keyword evidence="4 7" id="KW-1133">Transmembrane helix</keyword>
<keyword evidence="10" id="KW-1185">Reference proteome</keyword>
<feature type="compositionally biased region" description="Polar residues" evidence="6">
    <location>
        <begin position="1"/>
        <end position="36"/>
    </location>
</feature>
<dbReference type="SUPFAM" id="SSF52540">
    <property type="entry name" value="P-loop containing nucleoside triphosphate hydrolases"/>
    <property type="match status" value="1"/>
</dbReference>
<dbReference type="PANTHER" id="PTHR10039">
    <property type="entry name" value="AMELOGENIN"/>
    <property type="match status" value="1"/>
</dbReference>
<protein>
    <recommendedName>
        <fullName evidence="8">Nephrocystin 3-like N-terminal domain-containing protein</fullName>
    </recommendedName>
</protein>
<dbReference type="GO" id="GO:0016020">
    <property type="term" value="C:membrane"/>
    <property type="evidence" value="ECO:0007669"/>
    <property type="project" value="UniProtKB-SubCell"/>
</dbReference>
<dbReference type="Pfam" id="PF00335">
    <property type="entry name" value="Tetraspanin"/>
    <property type="match status" value="1"/>
</dbReference>
<feature type="transmembrane region" description="Helical" evidence="7">
    <location>
        <begin position="305"/>
        <end position="325"/>
    </location>
</feature>
<evidence type="ECO:0000313" key="9">
    <source>
        <dbReference type="EMBL" id="KAJ2928229.1"/>
    </source>
</evidence>
<feature type="transmembrane region" description="Helical" evidence="7">
    <location>
        <begin position="234"/>
        <end position="258"/>
    </location>
</feature>
<evidence type="ECO:0000256" key="7">
    <source>
        <dbReference type="SAM" id="Phobius"/>
    </source>
</evidence>
<dbReference type="Gene3D" id="3.40.50.300">
    <property type="entry name" value="P-loop containing nucleotide triphosphate hydrolases"/>
    <property type="match status" value="1"/>
</dbReference>
<feature type="transmembrane region" description="Helical" evidence="7">
    <location>
        <begin position="400"/>
        <end position="421"/>
    </location>
</feature>
<evidence type="ECO:0000313" key="10">
    <source>
        <dbReference type="Proteomes" id="UP001140091"/>
    </source>
</evidence>